<feature type="transmembrane region" description="Helical" evidence="1">
    <location>
        <begin position="147"/>
        <end position="163"/>
    </location>
</feature>
<reference evidence="2 3" key="1">
    <citation type="journal article" date="2016" name="Nat. Commun.">
        <title>Thousands of microbial genomes shed light on interconnected biogeochemical processes in an aquifer system.</title>
        <authorList>
            <person name="Anantharaman K."/>
            <person name="Brown C.T."/>
            <person name="Hug L.A."/>
            <person name="Sharon I."/>
            <person name="Castelle C.J."/>
            <person name="Probst A.J."/>
            <person name="Thomas B.C."/>
            <person name="Singh A."/>
            <person name="Wilkins M.J."/>
            <person name="Karaoz U."/>
            <person name="Brodie E.L."/>
            <person name="Williams K.H."/>
            <person name="Hubbard S.S."/>
            <person name="Banfield J.F."/>
        </authorList>
    </citation>
    <scope>NUCLEOTIDE SEQUENCE [LARGE SCALE GENOMIC DNA]</scope>
</reference>
<organism evidence="2 3">
    <name type="scientific">Candidatus Curtissbacteria bacterium RIFOXYA1_FULL_41_14</name>
    <dbReference type="NCBI Taxonomy" id="1797737"/>
    <lineage>
        <taxon>Bacteria</taxon>
        <taxon>Candidatus Curtissiibacteriota</taxon>
    </lineage>
</organism>
<dbReference type="Proteomes" id="UP000176751">
    <property type="component" value="Unassembled WGS sequence"/>
</dbReference>
<dbReference type="PANTHER" id="PTHR38454">
    <property type="entry name" value="INTEGRAL MEMBRANE PROTEIN-RELATED"/>
    <property type="match status" value="1"/>
</dbReference>
<dbReference type="PANTHER" id="PTHR38454:SF1">
    <property type="entry name" value="INTEGRAL MEMBRANE PROTEIN"/>
    <property type="match status" value="1"/>
</dbReference>
<feature type="transmembrane region" description="Helical" evidence="1">
    <location>
        <begin position="6"/>
        <end position="23"/>
    </location>
</feature>
<gene>
    <name evidence="2" type="ORF">A2196_05305</name>
</gene>
<name>A0A1F5HGI5_9BACT</name>
<feature type="transmembrane region" description="Helical" evidence="1">
    <location>
        <begin position="364"/>
        <end position="384"/>
    </location>
</feature>
<protein>
    <recommendedName>
        <fullName evidence="4">Membrane protein 6-pyruvoyl-tetrahydropterin synthase-related domain-containing protein</fullName>
    </recommendedName>
</protein>
<keyword evidence="1" id="KW-0472">Membrane</keyword>
<keyword evidence="1" id="KW-0812">Transmembrane</keyword>
<proteinExistence type="predicted"/>
<feature type="transmembrane region" description="Helical" evidence="1">
    <location>
        <begin position="192"/>
        <end position="210"/>
    </location>
</feature>
<feature type="transmembrane region" description="Helical" evidence="1">
    <location>
        <begin position="123"/>
        <end position="141"/>
    </location>
</feature>
<evidence type="ECO:0008006" key="4">
    <source>
        <dbReference type="Google" id="ProtNLM"/>
    </source>
</evidence>
<feature type="transmembrane region" description="Helical" evidence="1">
    <location>
        <begin position="219"/>
        <end position="239"/>
    </location>
</feature>
<sequence>MGNIPAILFIFIVNVVFFIRLFLPTSVFVTPDFGRSDALHSNLPEKLILQKSLKSLRVPLWENNIGQGYPVFAQGIMGFFYLPNLVIFGLLPFNFAIPTMYVFTFLTSSFSMFYLIKKLRFGNLAATISGISFALCASMILHVQHFNFIQSASLLPLLFLWLLNFLEKKNVTNAIICSLILSQIILAGFVQIFTYTAVIFFLFAAFLTYLQDKQGFKKVILSYICIVLFSIMLSAIQILPSYELTKSSTRNSGVAGQNLLEAFPLFPRNYLTYLNPFILGKAQDGSYNHTQWSKYGIFWESTSYIGLIPLIFYFVGLYFLLLKRANYVLLAVFTASIIAILLSLGKYSPLHIVFAFPPLNYFRVPARFILLVQFLTLIIAAYGIKSLQEKIPKINIPILQITLVIFTAANLFFYWANYNPIGETKKWLTPPELANSIDSSQKWRIFSFASKQWNNVFTTKGWQNQDENYYFFRNSLDQNLNLLYGISQFSHFETLPTRRYDLQNLLLRNSITQKGEKINITKRGQNILKQSNVRYLISPNKIESEGLSQVKSVSKDNFIFYLYELENPNSRTSLYYDYKSVKTTGQYANLIEEINPAQTVLLENIENLKLENGKGSISTIKIEEDYQSYKITTDKQGIFVVSNSPYPGWEATIDNKKTTIHPANINSQAIIVPQGEHKVEFEYKPKSFLAGLIISCASYIFALIWLVKERLKFLNRFINTFLLTHL</sequence>
<evidence type="ECO:0000256" key="1">
    <source>
        <dbReference type="SAM" id="Phobius"/>
    </source>
</evidence>
<comment type="caution">
    <text evidence="2">The sequence shown here is derived from an EMBL/GenBank/DDBJ whole genome shotgun (WGS) entry which is preliminary data.</text>
</comment>
<evidence type="ECO:0000313" key="2">
    <source>
        <dbReference type="EMBL" id="OGE03189.1"/>
    </source>
</evidence>
<feature type="transmembrane region" description="Helical" evidence="1">
    <location>
        <begin position="327"/>
        <end position="344"/>
    </location>
</feature>
<evidence type="ECO:0000313" key="3">
    <source>
        <dbReference type="Proteomes" id="UP000176751"/>
    </source>
</evidence>
<dbReference type="AlphaFoldDB" id="A0A1F5HGI5"/>
<feature type="transmembrane region" description="Helical" evidence="1">
    <location>
        <begin position="688"/>
        <end position="707"/>
    </location>
</feature>
<feature type="transmembrane region" description="Helical" evidence="1">
    <location>
        <begin position="302"/>
        <end position="320"/>
    </location>
</feature>
<dbReference type="Pfam" id="PF09586">
    <property type="entry name" value="YfhO"/>
    <property type="match status" value="2"/>
</dbReference>
<accession>A0A1F5HGI5</accession>
<dbReference type="EMBL" id="MFCA01000002">
    <property type="protein sequence ID" value="OGE03189.1"/>
    <property type="molecule type" value="Genomic_DNA"/>
</dbReference>
<dbReference type="InterPro" id="IPR018580">
    <property type="entry name" value="Uncharacterised_YfhO"/>
</dbReference>
<feature type="transmembrane region" description="Helical" evidence="1">
    <location>
        <begin position="170"/>
        <end position="186"/>
    </location>
</feature>
<feature type="transmembrane region" description="Helical" evidence="1">
    <location>
        <begin position="396"/>
        <end position="416"/>
    </location>
</feature>
<dbReference type="STRING" id="1797737.A2196_05305"/>
<keyword evidence="1" id="KW-1133">Transmembrane helix</keyword>